<evidence type="ECO:0000313" key="3">
    <source>
        <dbReference type="EMBL" id="GHG07701.1"/>
    </source>
</evidence>
<feature type="transmembrane region" description="Helical" evidence="2">
    <location>
        <begin position="36"/>
        <end position="58"/>
    </location>
</feature>
<keyword evidence="2" id="KW-1133">Transmembrane helix</keyword>
<keyword evidence="2" id="KW-0812">Transmembrane</keyword>
<evidence type="ECO:0000256" key="1">
    <source>
        <dbReference type="SAM" id="MobiDB-lite"/>
    </source>
</evidence>
<organism evidence="3 4">
    <name type="scientific">Streptomyces filamentosus</name>
    <name type="common">Streptomyces roseosporus</name>
    <dbReference type="NCBI Taxonomy" id="67294"/>
    <lineage>
        <taxon>Bacteria</taxon>
        <taxon>Bacillati</taxon>
        <taxon>Actinomycetota</taxon>
        <taxon>Actinomycetes</taxon>
        <taxon>Kitasatosporales</taxon>
        <taxon>Streptomycetaceae</taxon>
        <taxon>Streptomyces</taxon>
    </lineage>
</organism>
<dbReference type="AlphaFoldDB" id="A0A919BS00"/>
<accession>A0A919BS00</accession>
<comment type="caution">
    <text evidence="3">The sequence shown here is derived from an EMBL/GenBank/DDBJ whole genome shotgun (WGS) entry which is preliminary data.</text>
</comment>
<feature type="compositionally biased region" description="Pro residues" evidence="1">
    <location>
        <begin position="15"/>
        <end position="25"/>
    </location>
</feature>
<dbReference type="Pfam" id="PF09933">
    <property type="entry name" value="DUF2165"/>
    <property type="match status" value="1"/>
</dbReference>
<feature type="transmembrane region" description="Helical" evidence="2">
    <location>
        <begin position="96"/>
        <end position="121"/>
    </location>
</feature>
<dbReference type="Proteomes" id="UP000632849">
    <property type="component" value="Unassembled WGS sequence"/>
</dbReference>
<reference evidence="3" key="2">
    <citation type="submission" date="2020-09" db="EMBL/GenBank/DDBJ databases">
        <authorList>
            <person name="Sun Q."/>
            <person name="Ohkuma M."/>
        </authorList>
    </citation>
    <scope>NUCLEOTIDE SEQUENCE</scope>
    <source>
        <strain evidence="3">JCM 4122</strain>
    </source>
</reference>
<feature type="region of interest" description="Disordered" evidence="1">
    <location>
        <begin position="1"/>
        <end position="27"/>
    </location>
</feature>
<feature type="transmembrane region" description="Helical" evidence="2">
    <location>
        <begin position="133"/>
        <end position="159"/>
    </location>
</feature>
<sequence length="202" mass="21518">MARKTHRPAGSDPDALPPEKGPAGPPGRLLRLGGPAVAATALTATVALYMALVAFGNITDFGTNQQFVRHVLSMDTTFRDPDLMWRAIESPALQNAAYVAVIVWEALAALVLLAATLLWIAGLRGAAYHRARAASTVGLVMVLLLFGMGFLAIGGEWFAMWQSSDWNGLDAAARNVALAGFALLVVHLPAEPPGRVRSRRPR</sequence>
<protein>
    <submittedName>
        <fullName evidence="3">Membrane protein</fullName>
    </submittedName>
</protein>
<dbReference type="InterPro" id="IPR018681">
    <property type="entry name" value="DUF2165_transmembrane"/>
</dbReference>
<gene>
    <name evidence="3" type="ORF">GCM10017667_44180</name>
</gene>
<keyword evidence="2" id="KW-0472">Membrane</keyword>
<feature type="transmembrane region" description="Helical" evidence="2">
    <location>
        <begin position="171"/>
        <end position="190"/>
    </location>
</feature>
<evidence type="ECO:0000313" key="4">
    <source>
        <dbReference type="Proteomes" id="UP000632849"/>
    </source>
</evidence>
<reference evidence="3" key="1">
    <citation type="journal article" date="2014" name="Int. J. Syst. Evol. Microbiol.">
        <title>Complete genome sequence of Corynebacterium casei LMG S-19264T (=DSM 44701T), isolated from a smear-ripened cheese.</title>
        <authorList>
            <consortium name="US DOE Joint Genome Institute (JGI-PGF)"/>
            <person name="Walter F."/>
            <person name="Albersmeier A."/>
            <person name="Kalinowski J."/>
            <person name="Ruckert C."/>
        </authorList>
    </citation>
    <scope>NUCLEOTIDE SEQUENCE</scope>
    <source>
        <strain evidence="3">JCM 4122</strain>
    </source>
</reference>
<dbReference type="RefSeq" id="WP_190042702.1">
    <property type="nucleotide sequence ID" value="NZ_BNBE01000002.1"/>
</dbReference>
<proteinExistence type="predicted"/>
<name>A0A919BS00_STRFL</name>
<keyword evidence="4" id="KW-1185">Reference proteome</keyword>
<dbReference type="EMBL" id="BNBE01000002">
    <property type="protein sequence ID" value="GHG07701.1"/>
    <property type="molecule type" value="Genomic_DNA"/>
</dbReference>
<evidence type="ECO:0000256" key="2">
    <source>
        <dbReference type="SAM" id="Phobius"/>
    </source>
</evidence>